<proteinExistence type="predicted"/>
<evidence type="ECO:0000313" key="2">
    <source>
        <dbReference type="Proteomes" id="UP000499080"/>
    </source>
</evidence>
<reference evidence="1 2" key="1">
    <citation type="journal article" date="2019" name="Sci. Rep.">
        <title>Orb-weaving spider Araneus ventricosus genome elucidates the spidroin gene catalogue.</title>
        <authorList>
            <person name="Kono N."/>
            <person name="Nakamura H."/>
            <person name="Ohtoshi R."/>
            <person name="Moran D.A.P."/>
            <person name="Shinohara A."/>
            <person name="Yoshida Y."/>
            <person name="Fujiwara M."/>
            <person name="Mori M."/>
            <person name="Tomita M."/>
            <person name="Arakawa K."/>
        </authorList>
    </citation>
    <scope>NUCLEOTIDE SEQUENCE [LARGE SCALE GENOMIC DNA]</scope>
</reference>
<protein>
    <submittedName>
        <fullName evidence="1">Uncharacterized protein</fullName>
    </submittedName>
</protein>
<comment type="caution">
    <text evidence="1">The sequence shown here is derived from an EMBL/GenBank/DDBJ whole genome shotgun (WGS) entry which is preliminary data.</text>
</comment>
<keyword evidence="2" id="KW-1185">Reference proteome</keyword>
<name>A0A4Y2N5M6_ARAVE</name>
<dbReference type="EMBL" id="BGPR01008337">
    <property type="protein sequence ID" value="GBN33136.1"/>
    <property type="molecule type" value="Genomic_DNA"/>
</dbReference>
<gene>
    <name evidence="1" type="ORF">AVEN_199540_1</name>
</gene>
<accession>A0A4Y2N5M6</accession>
<organism evidence="1 2">
    <name type="scientific">Araneus ventricosus</name>
    <name type="common">Orbweaver spider</name>
    <name type="synonym">Epeira ventricosa</name>
    <dbReference type="NCBI Taxonomy" id="182803"/>
    <lineage>
        <taxon>Eukaryota</taxon>
        <taxon>Metazoa</taxon>
        <taxon>Ecdysozoa</taxon>
        <taxon>Arthropoda</taxon>
        <taxon>Chelicerata</taxon>
        <taxon>Arachnida</taxon>
        <taxon>Araneae</taxon>
        <taxon>Araneomorphae</taxon>
        <taxon>Entelegynae</taxon>
        <taxon>Araneoidea</taxon>
        <taxon>Araneidae</taxon>
        <taxon>Araneus</taxon>
    </lineage>
</organism>
<dbReference type="Proteomes" id="UP000499080">
    <property type="component" value="Unassembled WGS sequence"/>
</dbReference>
<sequence>MWKEMSRKAGELSSIENAVIVVISDLLTVCLANSKSTERPRWPSVDAKSYAAGVVWTLGERVPAQVPFSLSKRGSKLRRLSRYSPHVASKQDVNIAELILDNIFRLCQADWII</sequence>
<dbReference type="AlphaFoldDB" id="A0A4Y2N5M6"/>
<evidence type="ECO:0000313" key="1">
    <source>
        <dbReference type="EMBL" id="GBN33136.1"/>
    </source>
</evidence>